<accession>A0A0L6V0V7</accession>
<keyword evidence="2" id="KW-1185">Reference proteome</keyword>
<evidence type="ECO:0000313" key="2">
    <source>
        <dbReference type="Proteomes" id="UP000037035"/>
    </source>
</evidence>
<dbReference type="VEuPathDB" id="FungiDB:VP01_3027g1"/>
<evidence type="ECO:0000313" key="1">
    <source>
        <dbReference type="EMBL" id="KNZ54152.1"/>
    </source>
</evidence>
<protein>
    <submittedName>
        <fullName evidence="1">Uncharacterized protein</fullName>
    </submittedName>
</protein>
<reference evidence="1 2" key="1">
    <citation type="submission" date="2015-08" db="EMBL/GenBank/DDBJ databases">
        <title>Next Generation Sequencing and Analysis of the Genome of Puccinia sorghi L Schw, the Causal Agent of Maize Common Rust.</title>
        <authorList>
            <person name="Rochi L."/>
            <person name="Burguener G."/>
            <person name="Darino M."/>
            <person name="Turjanski A."/>
            <person name="Kreff E."/>
            <person name="Dieguez M.J."/>
            <person name="Sacco F."/>
        </authorList>
    </citation>
    <scope>NUCLEOTIDE SEQUENCE [LARGE SCALE GENOMIC DNA]</scope>
    <source>
        <strain evidence="1 2">RO10H11247</strain>
    </source>
</reference>
<gene>
    <name evidence="1" type="ORF">VP01_3027g1</name>
</gene>
<proteinExistence type="predicted"/>
<dbReference type="AlphaFoldDB" id="A0A0L6V0V7"/>
<dbReference type="EMBL" id="LAVV01007977">
    <property type="protein sequence ID" value="KNZ54152.1"/>
    <property type="molecule type" value="Genomic_DNA"/>
</dbReference>
<dbReference type="Proteomes" id="UP000037035">
    <property type="component" value="Unassembled WGS sequence"/>
</dbReference>
<dbReference type="OrthoDB" id="2507272at2759"/>
<sequence>MPCCGVSIGVNSHLPKQLVGPSGASIAVDTLVQGVNTPGTFCGNHVASANHMFFFQKLGHAAPPHTSNPSYIALLFSEMRTKWEGDQFQQDCEETHTLKKAHLEEQSKITIIVTAVQPAPMGEHRLQASKGFGNTDFYMLDAGHVSEPSDKKIAQGIINTSVHTTLTFGLLDLNFPSEFLNNLMLKFRIIKHAMQIQAWHFFINIDPAKQDMNSGLHEAFINAGK</sequence>
<comment type="caution">
    <text evidence="1">The sequence shown here is derived from an EMBL/GenBank/DDBJ whole genome shotgun (WGS) entry which is preliminary data.</text>
</comment>
<organism evidence="1 2">
    <name type="scientific">Puccinia sorghi</name>
    <dbReference type="NCBI Taxonomy" id="27349"/>
    <lineage>
        <taxon>Eukaryota</taxon>
        <taxon>Fungi</taxon>
        <taxon>Dikarya</taxon>
        <taxon>Basidiomycota</taxon>
        <taxon>Pucciniomycotina</taxon>
        <taxon>Pucciniomycetes</taxon>
        <taxon>Pucciniales</taxon>
        <taxon>Pucciniaceae</taxon>
        <taxon>Puccinia</taxon>
    </lineage>
</organism>
<name>A0A0L6V0V7_9BASI</name>